<protein>
    <submittedName>
        <fullName evidence="1">Uncharacterized protein</fullName>
    </submittedName>
</protein>
<proteinExistence type="predicted"/>
<dbReference type="AlphaFoldDB" id="A0A1I3Z6G9"/>
<evidence type="ECO:0000313" key="2">
    <source>
        <dbReference type="Proteomes" id="UP000199533"/>
    </source>
</evidence>
<dbReference type="Pfam" id="PF05589">
    <property type="entry name" value="DUF768"/>
    <property type="match status" value="1"/>
</dbReference>
<sequence length="126" mass="14624">MKYSCIYLDRNIGWIIVARETDPDYNAGDRWTIMSMRFNKWASNWIEENIPPGANTDIETYEARAKRLMNEMYAEATAVNFSDFEIKEEWSRIAPLVLAAVSDTTEFDIDAYELKTLLANEHEDGD</sequence>
<gene>
    <name evidence="1" type="ORF">SAMN05216302_100595</name>
</gene>
<dbReference type="Proteomes" id="UP000199533">
    <property type="component" value="Unassembled WGS sequence"/>
</dbReference>
<keyword evidence="2" id="KW-1185">Reference proteome</keyword>
<dbReference type="InterPro" id="IPR008486">
    <property type="entry name" value="DUF768"/>
</dbReference>
<organism evidence="1 2">
    <name type="scientific">Nitrosomonas aestuarii</name>
    <dbReference type="NCBI Taxonomy" id="52441"/>
    <lineage>
        <taxon>Bacteria</taxon>
        <taxon>Pseudomonadati</taxon>
        <taxon>Pseudomonadota</taxon>
        <taxon>Betaproteobacteria</taxon>
        <taxon>Nitrosomonadales</taxon>
        <taxon>Nitrosomonadaceae</taxon>
        <taxon>Nitrosomonas</taxon>
    </lineage>
</organism>
<reference evidence="2" key="1">
    <citation type="submission" date="2016-10" db="EMBL/GenBank/DDBJ databases">
        <authorList>
            <person name="Varghese N."/>
            <person name="Submissions S."/>
        </authorList>
    </citation>
    <scope>NUCLEOTIDE SEQUENCE [LARGE SCALE GENOMIC DNA]</scope>
    <source>
        <strain evidence="2">Nm69</strain>
    </source>
</reference>
<name>A0A1I3Z6G9_9PROT</name>
<dbReference type="EMBL" id="FOSP01000005">
    <property type="protein sequence ID" value="SFK39129.1"/>
    <property type="molecule type" value="Genomic_DNA"/>
</dbReference>
<accession>A0A1I3Z6G9</accession>
<evidence type="ECO:0000313" key="1">
    <source>
        <dbReference type="EMBL" id="SFK39129.1"/>
    </source>
</evidence>